<dbReference type="Pfam" id="PF26455">
    <property type="entry name" value="DUF8134"/>
    <property type="match status" value="1"/>
</dbReference>
<evidence type="ECO:0000313" key="3">
    <source>
        <dbReference type="EMBL" id="UWM53653.1"/>
    </source>
</evidence>
<dbReference type="GeneID" id="74943981"/>
<accession>A0A9E7R173</accession>
<dbReference type="AlphaFoldDB" id="A0A9E7R173"/>
<evidence type="ECO:0000313" key="4">
    <source>
        <dbReference type="Proteomes" id="UP001057580"/>
    </source>
</evidence>
<name>A0A9E7R173_9EURY</name>
<reference evidence="3" key="1">
    <citation type="submission" date="2022-09" db="EMBL/GenBank/DDBJ databases">
        <title>Diverse halophilic archaea isolated from saline environments.</title>
        <authorList>
            <person name="Cui H.-L."/>
        </authorList>
    </citation>
    <scope>NUCLEOTIDE SEQUENCE</scope>
    <source>
        <strain evidence="3">ZS-35-S2</strain>
    </source>
</reference>
<dbReference type="Proteomes" id="UP001057580">
    <property type="component" value="Chromosome"/>
</dbReference>
<feature type="domain" description="DUF8134" evidence="2">
    <location>
        <begin position="1"/>
        <end position="105"/>
    </location>
</feature>
<evidence type="ECO:0000259" key="2">
    <source>
        <dbReference type="Pfam" id="PF26455"/>
    </source>
</evidence>
<dbReference type="KEGG" id="ssai:N0B31_16125"/>
<proteinExistence type="predicted"/>
<gene>
    <name evidence="3" type="ORF">N0B31_16125</name>
</gene>
<evidence type="ECO:0000256" key="1">
    <source>
        <dbReference type="SAM" id="MobiDB-lite"/>
    </source>
</evidence>
<organism evidence="3 4">
    <name type="scientific">Salinirubellus salinus</name>
    <dbReference type="NCBI Taxonomy" id="1364945"/>
    <lineage>
        <taxon>Archaea</taxon>
        <taxon>Methanobacteriati</taxon>
        <taxon>Methanobacteriota</taxon>
        <taxon>Stenosarchaea group</taxon>
        <taxon>Halobacteria</taxon>
        <taxon>Halobacteriales</taxon>
        <taxon>Natronomonadaceae</taxon>
        <taxon>Salinirubellus</taxon>
    </lineage>
</organism>
<feature type="compositionally biased region" description="Basic residues" evidence="1">
    <location>
        <begin position="98"/>
        <end position="109"/>
    </location>
</feature>
<dbReference type="InterPro" id="IPR058447">
    <property type="entry name" value="DUF8134"/>
</dbReference>
<protein>
    <recommendedName>
        <fullName evidence="2">DUF8134 domain-containing protein</fullName>
    </recommendedName>
</protein>
<feature type="region of interest" description="Disordered" evidence="1">
    <location>
        <begin position="85"/>
        <end position="109"/>
    </location>
</feature>
<keyword evidence="4" id="KW-1185">Reference proteome</keyword>
<sequence>MGTAVHQLDDGAWLSVNDQRRVNVGDLWLLAGDSVCDCPLTDFLAEGFVAVAADGAAVEARVAGQCIACGASGVTDWLEMGRVDPEGRFRPVESTSVHRPRRGRRPSPK</sequence>
<dbReference type="RefSeq" id="WP_260592647.1">
    <property type="nucleotide sequence ID" value="NZ_CP104003.1"/>
</dbReference>
<dbReference type="EMBL" id="CP104003">
    <property type="protein sequence ID" value="UWM53653.1"/>
    <property type="molecule type" value="Genomic_DNA"/>
</dbReference>